<feature type="transmembrane region" description="Helical" evidence="4">
    <location>
        <begin position="20"/>
        <end position="38"/>
    </location>
</feature>
<name>A0A926QGK4_9BACL</name>
<evidence type="ECO:0000256" key="1">
    <source>
        <dbReference type="ARBA" id="ARBA00023015"/>
    </source>
</evidence>
<comment type="caution">
    <text evidence="6">The sequence shown here is derived from an EMBL/GenBank/DDBJ whole genome shotgun (WGS) entry which is preliminary data.</text>
</comment>
<dbReference type="PANTHER" id="PTHR43280:SF28">
    <property type="entry name" value="HTH-TYPE TRANSCRIPTIONAL ACTIVATOR RHAS"/>
    <property type="match status" value="1"/>
</dbReference>
<dbReference type="InterPro" id="IPR009057">
    <property type="entry name" value="Homeodomain-like_sf"/>
</dbReference>
<dbReference type="EMBL" id="JACVVD010000001">
    <property type="protein sequence ID" value="MBD0378550.1"/>
    <property type="molecule type" value="Genomic_DNA"/>
</dbReference>
<dbReference type="GO" id="GO:0043565">
    <property type="term" value="F:sequence-specific DNA binding"/>
    <property type="evidence" value="ECO:0007669"/>
    <property type="project" value="InterPro"/>
</dbReference>
<dbReference type="InterPro" id="IPR018060">
    <property type="entry name" value="HTH_AraC"/>
</dbReference>
<dbReference type="AlphaFoldDB" id="A0A926QGK4"/>
<sequence length="751" mass="86155">MKVNNPLVRTWFHRWTMSYVLIFLIIVPLLIFSLLIAFNDVSQRTAAESNRIFAEQLLQSLENEFKLIDNVVSNEIAADDTMMDFFKKALGEERFYSSVMPGVKLKNMITAMPLIESIYLYRTYDGTVLTPLSITPIDQFSDKQVIIEALAGPSLNRPWTNIRKGFSELEPRELISLVRYTPLFTGTDGVIVVNVRAESVVKLVQSLTTSIENNRVTLYDREGNTIFSDTRESGFLKTESKSDYLGWTIRNGVANGNLFGIVSALSKYWIMICIAFCLLGMIGIVLVSRKNFKPVKSIVDRIQHYTEKKSAELFRKDSQDEFKFIDSALENLLELADAYQKQHEENLFYRRKTFFQEWLEGERQLKPAEWQREMQSLMLASDFGALVVSVIKINKYSKFISTYSRQDQNLLKFVLSNVVKETAETGTFATWAEWMTNEQLAVVHMVPQSAPDGGVAAVSVKQWADDLIRWVNQHLHFTVSVGIGSGVEDASLAHESYGDALEALAYMPSLGTEPVVGYWQVEAMNRLKTSNPLRSIRELAIAFRTGEGSWERSFDRMFCDIRGGLYSREEMSNLVGYMIFFLEKELMELPPELSDVWSKEGTVRLEQAANQWETLNELEKELRDIISAMADAMADIRMIRGNYRLVQDMKAYLEKHYDNPDLSLQHLSESFGLHVKTISRLFKEEVGVNFIDQLSYIRIERAKELLFSTDESIQEITNRIGYLHPNTFIRSFKKQTGQTPGDFRKQLQARV</sequence>
<keyword evidence="7" id="KW-1185">Reference proteome</keyword>
<feature type="transmembrane region" description="Helical" evidence="4">
    <location>
        <begin position="268"/>
        <end position="287"/>
    </location>
</feature>
<dbReference type="SMART" id="SM00342">
    <property type="entry name" value="HTH_ARAC"/>
    <property type="match status" value="1"/>
</dbReference>
<dbReference type="RefSeq" id="WP_188172386.1">
    <property type="nucleotide sequence ID" value="NZ_JACVVD010000001.1"/>
</dbReference>
<keyword evidence="3" id="KW-0804">Transcription</keyword>
<dbReference type="PANTHER" id="PTHR43280">
    <property type="entry name" value="ARAC-FAMILY TRANSCRIPTIONAL REGULATOR"/>
    <property type="match status" value="1"/>
</dbReference>
<keyword evidence="4" id="KW-1133">Transmembrane helix</keyword>
<protein>
    <submittedName>
        <fullName evidence="6">Helix-turn-helix domain-containing protein</fullName>
    </submittedName>
</protein>
<keyword evidence="1" id="KW-0805">Transcription regulation</keyword>
<evidence type="ECO:0000313" key="6">
    <source>
        <dbReference type="EMBL" id="MBD0378550.1"/>
    </source>
</evidence>
<reference evidence="6" key="1">
    <citation type="submission" date="2020-09" db="EMBL/GenBank/DDBJ databases">
        <title>Draft Genome Sequence of Paenibacillus sp. WST5.</title>
        <authorList>
            <person name="Bao Z."/>
        </authorList>
    </citation>
    <scope>NUCLEOTIDE SEQUENCE</scope>
    <source>
        <strain evidence="6">WST5</strain>
    </source>
</reference>
<organism evidence="6 7">
    <name type="scientific">Paenibacillus sedimenti</name>
    <dbReference type="NCBI Taxonomy" id="2770274"/>
    <lineage>
        <taxon>Bacteria</taxon>
        <taxon>Bacillati</taxon>
        <taxon>Bacillota</taxon>
        <taxon>Bacilli</taxon>
        <taxon>Bacillales</taxon>
        <taxon>Paenibacillaceae</taxon>
        <taxon>Paenibacillus</taxon>
    </lineage>
</organism>
<evidence type="ECO:0000259" key="5">
    <source>
        <dbReference type="PROSITE" id="PS01124"/>
    </source>
</evidence>
<feature type="domain" description="HTH araC/xylS-type" evidence="5">
    <location>
        <begin position="647"/>
        <end position="746"/>
    </location>
</feature>
<dbReference type="Pfam" id="PF12833">
    <property type="entry name" value="HTH_18"/>
    <property type="match status" value="1"/>
</dbReference>
<dbReference type="SUPFAM" id="SSF46689">
    <property type="entry name" value="Homeodomain-like"/>
    <property type="match status" value="1"/>
</dbReference>
<dbReference type="Gene3D" id="1.10.10.60">
    <property type="entry name" value="Homeodomain-like"/>
    <property type="match status" value="2"/>
</dbReference>
<dbReference type="PROSITE" id="PS01124">
    <property type="entry name" value="HTH_ARAC_FAMILY_2"/>
    <property type="match status" value="1"/>
</dbReference>
<gene>
    <name evidence="6" type="ORF">ICC18_00245</name>
</gene>
<dbReference type="InterPro" id="IPR018062">
    <property type="entry name" value="HTH_AraC-typ_CS"/>
</dbReference>
<evidence type="ECO:0000256" key="3">
    <source>
        <dbReference type="ARBA" id="ARBA00023163"/>
    </source>
</evidence>
<accession>A0A926QGK4</accession>
<evidence type="ECO:0000313" key="7">
    <source>
        <dbReference type="Proteomes" id="UP000650466"/>
    </source>
</evidence>
<evidence type="ECO:0000256" key="2">
    <source>
        <dbReference type="ARBA" id="ARBA00023125"/>
    </source>
</evidence>
<dbReference type="GO" id="GO:0003700">
    <property type="term" value="F:DNA-binding transcription factor activity"/>
    <property type="evidence" value="ECO:0007669"/>
    <property type="project" value="InterPro"/>
</dbReference>
<evidence type="ECO:0000256" key="4">
    <source>
        <dbReference type="SAM" id="Phobius"/>
    </source>
</evidence>
<dbReference type="PROSITE" id="PS00041">
    <property type="entry name" value="HTH_ARAC_FAMILY_1"/>
    <property type="match status" value="1"/>
</dbReference>
<keyword evidence="2" id="KW-0238">DNA-binding</keyword>
<keyword evidence="4" id="KW-0472">Membrane</keyword>
<proteinExistence type="predicted"/>
<dbReference type="Proteomes" id="UP000650466">
    <property type="component" value="Unassembled WGS sequence"/>
</dbReference>
<keyword evidence="4" id="KW-0812">Transmembrane</keyword>